<dbReference type="InterPro" id="IPR010869">
    <property type="entry name" value="DUF1501"/>
</dbReference>
<feature type="signal peptide" evidence="1">
    <location>
        <begin position="1"/>
        <end position="20"/>
    </location>
</feature>
<protein>
    <recommendedName>
        <fullName evidence="4">DUF1501 domain-containing protein</fullName>
    </recommendedName>
</protein>
<dbReference type="EMBL" id="LR593887">
    <property type="protein sequence ID" value="VTS04140.1"/>
    <property type="molecule type" value="Genomic_DNA"/>
</dbReference>
<dbReference type="PANTHER" id="PTHR43737">
    <property type="entry name" value="BLL7424 PROTEIN"/>
    <property type="match status" value="1"/>
</dbReference>
<dbReference type="InterPro" id="IPR006311">
    <property type="entry name" value="TAT_signal"/>
</dbReference>
<dbReference type="RefSeq" id="WP_162658459.1">
    <property type="nucleotide sequence ID" value="NZ_LR593887.1"/>
</dbReference>
<gene>
    <name evidence="2" type="ORF">GMBLW1_05760</name>
</gene>
<dbReference type="InParanoid" id="A0A6C2YPQ8"/>
<dbReference type="AlphaFoldDB" id="A0A6C2YPQ8"/>
<dbReference type="InterPro" id="IPR017850">
    <property type="entry name" value="Alkaline_phosphatase_core_sf"/>
</dbReference>
<organism evidence="2">
    <name type="scientific">Tuwongella immobilis</name>
    <dbReference type="NCBI Taxonomy" id="692036"/>
    <lineage>
        <taxon>Bacteria</taxon>
        <taxon>Pseudomonadati</taxon>
        <taxon>Planctomycetota</taxon>
        <taxon>Planctomycetia</taxon>
        <taxon>Gemmatales</taxon>
        <taxon>Gemmataceae</taxon>
        <taxon>Tuwongella</taxon>
    </lineage>
</organism>
<sequence>MAASQFTRRNFLTTSGVALAASSLGVADAGLARAEFAAQPPRLGKADSCIFIWLGGGMAQIDTFDPKQIGDPTAKKAGSAYPSIDTAVSGVKVCQFLPKLAQVMDRVTAVRTVNHNEIDEHAAATHRVHTGRPLAGTIQYPSVGSVVAHVRGAADSGVPAYVLIGYPNVSRGPGFLGPKAGYVYLTDTQAGPAGLSRPADVSASRQSARERLLSSLRHRVPAGSPLATYDQAISESLRLAGPKFMSVFDLSSESKSLRASYGGEFGQRCLLARRLTESGVRFIEVSHNLNFLNGTGWDTHNQGQLKQHLLIEELDTAMAALIRDLEQRNRLDRTLIVIGTEFGRPAEFDGGGGRGHQGSAFSMVLAGGGLRHQGAYGTTDELAKKIVDGPVSMADFHATIYATLGIDPTKVLTGGPRPVPITDDGKPIAKLFA</sequence>
<dbReference type="KEGG" id="tim:GMBLW1_05760"/>
<keyword evidence="1" id="KW-0732">Signal</keyword>
<name>A0A6C2YPQ8_9BACT</name>
<evidence type="ECO:0000313" key="3">
    <source>
        <dbReference type="Proteomes" id="UP000464378"/>
    </source>
</evidence>
<evidence type="ECO:0000313" key="2">
    <source>
        <dbReference type="EMBL" id="VIP03384.1"/>
    </source>
</evidence>
<dbReference type="SUPFAM" id="SSF53649">
    <property type="entry name" value="Alkaline phosphatase-like"/>
    <property type="match status" value="1"/>
</dbReference>
<dbReference type="PANTHER" id="PTHR43737:SF1">
    <property type="entry name" value="DUF1501 DOMAIN-CONTAINING PROTEIN"/>
    <property type="match status" value="1"/>
</dbReference>
<dbReference type="Proteomes" id="UP000464378">
    <property type="component" value="Chromosome"/>
</dbReference>
<dbReference type="Gene3D" id="3.40.720.10">
    <property type="entry name" value="Alkaline Phosphatase, subunit A"/>
    <property type="match status" value="1"/>
</dbReference>
<proteinExistence type="predicted"/>
<dbReference type="Pfam" id="PF07394">
    <property type="entry name" value="DUF1501"/>
    <property type="match status" value="1"/>
</dbReference>
<evidence type="ECO:0000256" key="1">
    <source>
        <dbReference type="SAM" id="SignalP"/>
    </source>
</evidence>
<feature type="chain" id="PRO_5036383892" description="DUF1501 domain-containing protein" evidence="1">
    <location>
        <begin position="21"/>
        <end position="433"/>
    </location>
</feature>
<dbReference type="PROSITE" id="PS51318">
    <property type="entry name" value="TAT"/>
    <property type="match status" value="1"/>
</dbReference>
<keyword evidence="3" id="KW-1185">Reference proteome</keyword>
<reference evidence="2" key="1">
    <citation type="submission" date="2019-04" db="EMBL/GenBank/DDBJ databases">
        <authorList>
            <consortium name="Science for Life Laboratories"/>
        </authorList>
    </citation>
    <scope>NUCLEOTIDE SEQUENCE</scope>
    <source>
        <strain evidence="2">MBLW1</strain>
    </source>
</reference>
<accession>A0A6C2YPQ8</accession>
<dbReference type="EMBL" id="LR586016">
    <property type="protein sequence ID" value="VIP03384.1"/>
    <property type="molecule type" value="Genomic_DNA"/>
</dbReference>
<evidence type="ECO:0008006" key="4">
    <source>
        <dbReference type="Google" id="ProtNLM"/>
    </source>
</evidence>